<evidence type="ECO:0000256" key="4">
    <source>
        <dbReference type="ARBA" id="ARBA00022723"/>
    </source>
</evidence>
<dbReference type="Proteomes" id="UP001501035">
    <property type="component" value="Unassembled WGS sequence"/>
</dbReference>
<feature type="domain" description="2Fe-2S ferredoxin-type" evidence="9">
    <location>
        <begin position="11"/>
        <end position="99"/>
    </location>
</feature>
<dbReference type="Gene3D" id="3.10.20.30">
    <property type="match status" value="1"/>
</dbReference>
<evidence type="ECO:0000256" key="8">
    <source>
        <dbReference type="ARBA" id="ARBA00034078"/>
    </source>
</evidence>
<proteinExistence type="inferred from homology"/>
<evidence type="ECO:0000256" key="2">
    <source>
        <dbReference type="ARBA" id="ARBA00022448"/>
    </source>
</evidence>
<dbReference type="InterPro" id="IPR006058">
    <property type="entry name" value="2Fe2S_fd_BS"/>
</dbReference>
<name>A0ABP6LHD7_9ACTN</name>
<protein>
    <recommendedName>
        <fullName evidence="9">2Fe-2S ferredoxin-type domain-containing protein</fullName>
    </recommendedName>
</protein>
<evidence type="ECO:0000259" key="9">
    <source>
        <dbReference type="PROSITE" id="PS51085"/>
    </source>
</evidence>
<dbReference type="RefSeq" id="WP_290713926.1">
    <property type="nucleotide sequence ID" value="NZ_BAAAVS010000053.1"/>
</dbReference>
<evidence type="ECO:0000256" key="5">
    <source>
        <dbReference type="ARBA" id="ARBA00022982"/>
    </source>
</evidence>
<dbReference type="PROSITE" id="PS00197">
    <property type="entry name" value="2FE2S_FER_1"/>
    <property type="match status" value="1"/>
</dbReference>
<dbReference type="InterPro" id="IPR036010">
    <property type="entry name" value="2Fe-2S_ferredoxin-like_sf"/>
</dbReference>
<dbReference type="Pfam" id="PF00111">
    <property type="entry name" value="Fer2"/>
    <property type="match status" value="1"/>
</dbReference>
<evidence type="ECO:0000256" key="1">
    <source>
        <dbReference type="ARBA" id="ARBA00007874"/>
    </source>
</evidence>
<dbReference type="InterPro" id="IPR001041">
    <property type="entry name" value="2Fe-2S_ferredoxin-type"/>
</dbReference>
<accession>A0ABP6LHD7</accession>
<dbReference type="PANTHER" id="PTHR43112">
    <property type="entry name" value="FERREDOXIN"/>
    <property type="match status" value="1"/>
</dbReference>
<keyword evidence="6" id="KW-0408">Iron</keyword>
<evidence type="ECO:0000313" key="10">
    <source>
        <dbReference type="EMBL" id="GAA3044806.1"/>
    </source>
</evidence>
<sequence length="99" mass="10437">MTETQSQVVTSTVVIHLDGQTSRVSCGPTTRLLDAVLDAGLGAPYSCRNGECGTCMARLVSGEVDFGSGVALEPDDYADGYLLMCQSTPQSPDIEIAYE</sequence>
<organism evidence="10 11">
    <name type="scientific">Gordonia defluvii</name>
    <dbReference type="NCBI Taxonomy" id="283718"/>
    <lineage>
        <taxon>Bacteria</taxon>
        <taxon>Bacillati</taxon>
        <taxon>Actinomycetota</taxon>
        <taxon>Actinomycetes</taxon>
        <taxon>Mycobacteriales</taxon>
        <taxon>Gordoniaceae</taxon>
        <taxon>Gordonia</taxon>
    </lineage>
</organism>
<evidence type="ECO:0000256" key="3">
    <source>
        <dbReference type="ARBA" id="ARBA00022714"/>
    </source>
</evidence>
<keyword evidence="2" id="KW-0813">Transport</keyword>
<dbReference type="PROSITE" id="PS51085">
    <property type="entry name" value="2FE2S_FER_2"/>
    <property type="match status" value="1"/>
</dbReference>
<dbReference type="PANTHER" id="PTHR43112:SF3">
    <property type="entry name" value="FERREDOXIN-2, CHLOROPLASTIC"/>
    <property type="match status" value="1"/>
</dbReference>
<gene>
    <name evidence="10" type="ORF">GCM10010528_25130</name>
</gene>
<comment type="similarity">
    <text evidence="1">Belongs to the 2Fe2S plant-type ferredoxin family.</text>
</comment>
<keyword evidence="5" id="KW-0249">Electron transport</keyword>
<keyword evidence="3" id="KW-0001">2Fe-2S</keyword>
<comment type="cofactor">
    <cofactor evidence="8">
        <name>[2Fe-2S] cluster</name>
        <dbReference type="ChEBI" id="CHEBI:190135"/>
    </cofactor>
</comment>
<comment type="caution">
    <text evidence="10">The sequence shown here is derived from an EMBL/GenBank/DDBJ whole genome shotgun (WGS) entry which is preliminary data.</text>
</comment>
<evidence type="ECO:0000256" key="7">
    <source>
        <dbReference type="ARBA" id="ARBA00023014"/>
    </source>
</evidence>
<keyword evidence="7" id="KW-0411">Iron-sulfur</keyword>
<evidence type="ECO:0000256" key="6">
    <source>
        <dbReference type="ARBA" id="ARBA00023004"/>
    </source>
</evidence>
<dbReference type="InterPro" id="IPR012675">
    <property type="entry name" value="Beta-grasp_dom_sf"/>
</dbReference>
<reference evidence="11" key="1">
    <citation type="journal article" date="2019" name="Int. J. Syst. Evol. Microbiol.">
        <title>The Global Catalogue of Microorganisms (GCM) 10K type strain sequencing project: providing services to taxonomists for standard genome sequencing and annotation.</title>
        <authorList>
            <consortium name="The Broad Institute Genomics Platform"/>
            <consortium name="The Broad Institute Genome Sequencing Center for Infectious Disease"/>
            <person name="Wu L."/>
            <person name="Ma J."/>
        </authorList>
    </citation>
    <scope>NUCLEOTIDE SEQUENCE [LARGE SCALE GENOMIC DNA]</scope>
    <source>
        <strain evidence="11">JCM 14234</strain>
    </source>
</reference>
<dbReference type="SUPFAM" id="SSF54292">
    <property type="entry name" value="2Fe-2S ferredoxin-like"/>
    <property type="match status" value="1"/>
</dbReference>
<dbReference type="CDD" id="cd00207">
    <property type="entry name" value="fer2"/>
    <property type="match status" value="1"/>
</dbReference>
<evidence type="ECO:0000313" key="11">
    <source>
        <dbReference type="Proteomes" id="UP001501035"/>
    </source>
</evidence>
<keyword evidence="4" id="KW-0479">Metal-binding</keyword>
<keyword evidence="11" id="KW-1185">Reference proteome</keyword>
<dbReference type="EMBL" id="BAAAVS010000053">
    <property type="protein sequence ID" value="GAA3044806.1"/>
    <property type="molecule type" value="Genomic_DNA"/>
</dbReference>